<protein>
    <submittedName>
        <fullName evidence="5">Iron(III) transport system substrate-binding protein</fullName>
    </submittedName>
</protein>
<gene>
    <name evidence="5" type="ORF">GGR90_003013</name>
</gene>
<dbReference type="PANTHER" id="PTHR30006:SF15">
    <property type="entry name" value="IRON-UTILIZATION PERIPLASMIC PROTEIN"/>
    <property type="match status" value="1"/>
</dbReference>
<feature type="binding site" evidence="3">
    <location>
        <position position="226"/>
    </location>
    <ligand>
        <name>Fe cation</name>
        <dbReference type="ChEBI" id="CHEBI:24875"/>
    </ligand>
</feature>
<evidence type="ECO:0000313" key="6">
    <source>
        <dbReference type="Proteomes" id="UP000535078"/>
    </source>
</evidence>
<organism evidence="5 6">
    <name type="scientific">Sphingopyxis italica</name>
    <dbReference type="NCBI Taxonomy" id="1129133"/>
    <lineage>
        <taxon>Bacteria</taxon>
        <taxon>Pseudomonadati</taxon>
        <taxon>Pseudomonadota</taxon>
        <taxon>Alphaproteobacteria</taxon>
        <taxon>Sphingomonadales</taxon>
        <taxon>Sphingomonadaceae</taxon>
        <taxon>Sphingopyxis</taxon>
    </lineage>
</organism>
<dbReference type="Pfam" id="PF13416">
    <property type="entry name" value="SBP_bac_8"/>
    <property type="match status" value="1"/>
</dbReference>
<dbReference type="Proteomes" id="UP000535078">
    <property type="component" value="Unassembled WGS sequence"/>
</dbReference>
<evidence type="ECO:0000313" key="5">
    <source>
        <dbReference type="EMBL" id="NJB90811.1"/>
    </source>
</evidence>
<sequence length="344" mass="36828">MRNIALVASLSAVSLLAACSSGEKAAGTQEVNLYTARHYDSDQALYDRFTKETGIKINRIEGKPDELVARMKSEGANSPADLFIAADAGALWRAQEAGLFQPVESETLTARVPANLREPAGNWYGFTRRARVVAYDAAKVKPEEIDDYAKLATPRFKGKICVRSSDSVYNLSLVGALIEAWGPQKAADWTKGVVANMARPPEGGDRDQIRAVAAGVCEVAITNSYYYVRMATGDDAKDRDVTQKVKLGFPSLDGQGTHVNVSGGGVAKNAPNKANAIKLLEFFASADSQTHISANNGEYPASPDVPAPKPVDAYATFTAHPMSAAAFARRQPEAQSLMSAAGWR</sequence>
<dbReference type="PIRSF" id="PIRSF002825">
    <property type="entry name" value="CfbpA"/>
    <property type="match status" value="1"/>
</dbReference>
<dbReference type="GO" id="GO:0046872">
    <property type="term" value="F:metal ion binding"/>
    <property type="evidence" value="ECO:0007669"/>
    <property type="project" value="UniProtKB-KW"/>
</dbReference>
<evidence type="ECO:0000256" key="4">
    <source>
        <dbReference type="SAM" id="SignalP"/>
    </source>
</evidence>
<feature type="chain" id="PRO_5030988754" evidence="4">
    <location>
        <begin position="26"/>
        <end position="344"/>
    </location>
</feature>
<feature type="binding site" evidence="3">
    <location>
        <position position="225"/>
    </location>
    <ligand>
        <name>Fe cation</name>
        <dbReference type="ChEBI" id="CHEBI:24875"/>
    </ligand>
</feature>
<dbReference type="SUPFAM" id="SSF53850">
    <property type="entry name" value="Periplasmic binding protein-like II"/>
    <property type="match status" value="1"/>
</dbReference>
<evidence type="ECO:0000256" key="2">
    <source>
        <dbReference type="ARBA" id="ARBA00022729"/>
    </source>
</evidence>
<dbReference type="Gene3D" id="3.40.190.10">
    <property type="entry name" value="Periplasmic binding protein-like II"/>
    <property type="match status" value="2"/>
</dbReference>
<feature type="binding site" evidence="3">
    <location>
        <position position="38"/>
    </location>
    <ligand>
        <name>Fe cation</name>
        <dbReference type="ChEBI" id="CHEBI:24875"/>
    </ligand>
</feature>
<reference evidence="5 6" key="1">
    <citation type="submission" date="2020-03" db="EMBL/GenBank/DDBJ databases">
        <title>Genomic Encyclopedia of Type Strains, Phase IV (KMG-IV): sequencing the most valuable type-strain genomes for metagenomic binning, comparative biology and taxonomic classification.</title>
        <authorList>
            <person name="Goeker M."/>
        </authorList>
    </citation>
    <scope>NUCLEOTIDE SEQUENCE [LARGE SCALE GENOMIC DNA]</scope>
    <source>
        <strain evidence="5 6">DSM 25229</strain>
    </source>
</reference>
<evidence type="ECO:0000256" key="1">
    <source>
        <dbReference type="ARBA" id="ARBA00008520"/>
    </source>
</evidence>
<dbReference type="RefSeq" id="WP_209023789.1">
    <property type="nucleotide sequence ID" value="NZ_JAATIT010000004.1"/>
</dbReference>
<keyword evidence="2 4" id="KW-0732">Signal</keyword>
<dbReference type="EMBL" id="JAATIT010000004">
    <property type="protein sequence ID" value="NJB90811.1"/>
    <property type="molecule type" value="Genomic_DNA"/>
</dbReference>
<comment type="caution">
    <text evidence="5">The sequence shown here is derived from an EMBL/GenBank/DDBJ whole genome shotgun (WGS) entry which is preliminary data.</text>
</comment>
<dbReference type="AlphaFoldDB" id="A0A7X6BA66"/>
<dbReference type="GO" id="GO:0030288">
    <property type="term" value="C:outer membrane-bounded periplasmic space"/>
    <property type="evidence" value="ECO:0007669"/>
    <property type="project" value="TreeGrafter"/>
</dbReference>
<accession>A0A7X6BA66</accession>
<proteinExistence type="inferred from homology"/>
<name>A0A7X6BA66_9SPHN</name>
<keyword evidence="6" id="KW-1185">Reference proteome</keyword>
<dbReference type="InterPro" id="IPR006059">
    <property type="entry name" value="SBP"/>
</dbReference>
<comment type="similarity">
    <text evidence="1">Belongs to the bacterial solute-binding protein 1 family.</text>
</comment>
<keyword evidence="3" id="KW-0479">Metal-binding</keyword>
<dbReference type="PANTHER" id="PTHR30006">
    <property type="entry name" value="THIAMINE-BINDING PERIPLASMIC PROTEIN-RELATED"/>
    <property type="match status" value="1"/>
</dbReference>
<feature type="signal peptide" evidence="4">
    <location>
        <begin position="1"/>
        <end position="25"/>
    </location>
</feature>
<keyword evidence="3" id="KW-0408">Iron</keyword>
<evidence type="ECO:0000256" key="3">
    <source>
        <dbReference type="PIRSR" id="PIRSR002825-1"/>
    </source>
</evidence>
<dbReference type="InterPro" id="IPR026045">
    <property type="entry name" value="Ferric-bd"/>
</dbReference>